<comment type="caution">
    <text evidence="2">The sequence shown here is derived from an EMBL/GenBank/DDBJ whole genome shotgun (WGS) entry which is preliminary data.</text>
</comment>
<dbReference type="GO" id="GO:0006950">
    <property type="term" value="P:response to stress"/>
    <property type="evidence" value="ECO:0007669"/>
    <property type="project" value="TreeGrafter"/>
</dbReference>
<dbReference type="InterPro" id="IPR039422">
    <property type="entry name" value="MarR/SlyA-like"/>
</dbReference>
<dbReference type="OrthoDB" id="3177763at2"/>
<dbReference type="InterPro" id="IPR036390">
    <property type="entry name" value="WH_DNA-bd_sf"/>
</dbReference>
<evidence type="ECO:0000313" key="2">
    <source>
        <dbReference type="EMBL" id="ORB73894.1"/>
    </source>
</evidence>
<dbReference type="InterPro" id="IPR036388">
    <property type="entry name" value="WH-like_DNA-bd_sf"/>
</dbReference>
<dbReference type="AlphaFoldDB" id="A0A1X0KFS8"/>
<proteinExistence type="predicted"/>
<dbReference type="PANTHER" id="PTHR33164:SF43">
    <property type="entry name" value="HTH-TYPE TRANSCRIPTIONAL REPRESSOR YETL"/>
    <property type="match status" value="1"/>
</dbReference>
<dbReference type="SUPFAM" id="SSF46785">
    <property type="entry name" value="Winged helix' DNA-binding domain"/>
    <property type="match status" value="1"/>
</dbReference>
<evidence type="ECO:0000259" key="1">
    <source>
        <dbReference type="PROSITE" id="PS50995"/>
    </source>
</evidence>
<gene>
    <name evidence="2" type="ORF">BST44_12210</name>
</gene>
<dbReference type="InterPro" id="IPR000835">
    <property type="entry name" value="HTH_MarR-typ"/>
</dbReference>
<keyword evidence="3" id="KW-1185">Reference proteome</keyword>
<protein>
    <submittedName>
        <fullName evidence="2">MarR family transcriptional regulator</fullName>
    </submittedName>
</protein>
<dbReference type="PANTHER" id="PTHR33164">
    <property type="entry name" value="TRANSCRIPTIONAL REGULATOR, MARR FAMILY"/>
    <property type="match status" value="1"/>
</dbReference>
<dbReference type="PROSITE" id="PS50995">
    <property type="entry name" value="HTH_MARR_2"/>
    <property type="match status" value="1"/>
</dbReference>
<accession>A0A1X0KFS8</accession>
<dbReference type="STRING" id="1783.BST44_12210"/>
<dbReference type="Proteomes" id="UP000192601">
    <property type="component" value="Unassembled WGS sequence"/>
</dbReference>
<organism evidence="2 3">
    <name type="scientific">Mycobacterium scrofulaceum</name>
    <dbReference type="NCBI Taxonomy" id="1783"/>
    <lineage>
        <taxon>Bacteria</taxon>
        <taxon>Bacillati</taxon>
        <taxon>Actinomycetota</taxon>
        <taxon>Actinomycetes</taxon>
        <taxon>Mycobacteriales</taxon>
        <taxon>Mycobacteriaceae</taxon>
        <taxon>Mycobacterium</taxon>
    </lineage>
</organism>
<evidence type="ECO:0000313" key="3">
    <source>
        <dbReference type="Proteomes" id="UP000192601"/>
    </source>
</evidence>
<name>A0A1X0KFS8_MYCSC</name>
<dbReference type="SMART" id="SM00347">
    <property type="entry name" value="HTH_MARR"/>
    <property type="match status" value="1"/>
</dbReference>
<reference evidence="2 3" key="1">
    <citation type="submission" date="2017-02" db="EMBL/GenBank/DDBJ databases">
        <title>The new phylogeny of genus Mycobacterium.</title>
        <authorList>
            <person name="Tortoli E."/>
            <person name="Trovato A."/>
            <person name="Cirillo D.M."/>
        </authorList>
    </citation>
    <scope>NUCLEOTIDE SEQUENCE [LARGE SCALE GENOMIC DNA]</scope>
    <source>
        <strain evidence="2 3">DSM 43992</strain>
    </source>
</reference>
<dbReference type="EMBL" id="MVIJ01000015">
    <property type="protein sequence ID" value="ORB73894.1"/>
    <property type="molecule type" value="Genomic_DNA"/>
</dbReference>
<dbReference type="RefSeq" id="WP_083177374.1">
    <property type="nucleotide sequence ID" value="NZ_MVIJ01000015.1"/>
</dbReference>
<dbReference type="Pfam" id="PF12802">
    <property type="entry name" value="MarR_2"/>
    <property type="match status" value="1"/>
</dbReference>
<dbReference type="GO" id="GO:0003700">
    <property type="term" value="F:DNA-binding transcription factor activity"/>
    <property type="evidence" value="ECO:0007669"/>
    <property type="project" value="InterPro"/>
</dbReference>
<dbReference type="Gene3D" id="1.10.10.10">
    <property type="entry name" value="Winged helix-like DNA-binding domain superfamily/Winged helix DNA-binding domain"/>
    <property type="match status" value="1"/>
</dbReference>
<sequence length="147" mass="16255">MADYTERMIWLVKRAEMATQQAKERTLRRHKITGAQHAALTIINLYDGITSAELARRCFVTAQTMNSTVSRLEAAKLVARTAHPLHRNLIELRLTEHGRQVYARADAEVAALDDQLAAGFAAAELRALKRALTHIAAVADEASSAQH</sequence>
<feature type="domain" description="HTH marR-type" evidence="1">
    <location>
        <begin position="5"/>
        <end position="137"/>
    </location>
</feature>